<dbReference type="InterPro" id="IPR029058">
    <property type="entry name" value="AB_hydrolase_fold"/>
</dbReference>
<evidence type="ECO:0000313" key="4">
    <source>
        <dbReference type="EMBL" id="WPJ97983.1"/>
    </source>
</evidence>
<dbReference type="RefSeq" id="WP_319834795.1">
    <property type="nucleotide sequence ID" value="NZ_CP138858.1"/>
</dbReference>
<dbReference type="Gene3D" id="3.40.50.1110">
    <property type="entry name" value="SGNH hydrolase"/>
    <property type="match status" value="1"/>
</dbReference>
<dbReference type="PANTHER" id="PTHR30383:SF28">
    <property type="entry name" value="LIPASE_ACYLHYDROLASE"/>
    <property type="match status" value="1"/>
</dbReference>
<dbReference type="SUPFAM" id="SSF52266">
    <property type="entry name" value="SGNH hydrolase"/>
    <property type="match status" value="1"/>
</dbReference>
<feature type="domain" description="SGNH hydrolase-type esterase" evidence="3">
    <location>
        <begin position="319"/>
        <end position="486"/>
    </location>
</feature>
<feature type="chain" id="PRO_5045348469" evidence="1">
    <location>
        <begin position="22"/>
        <end position="665"/>
    </location>
</feature>
<dbReference type="PANTHER" id="PTHR30383">
    <property type="entry name" value="THIOESTERASE 1/PROTEASE 1/LYSOPHOSPHOLIPASE L1"/>
    <property type="match status" value="1"/>
</dbReference>
<dbReference type="Gene3D" id="2.60.120.260">
    <property type="entry name" value="Galactose-binding domain-like"/>
    <property type="match status" value="1"/>
</dbReference>
<evidence type="ECO:0000256" key="1">
    <source>
        <dbReference type="SAM" id="SignalP"/>
    </source>
</evidence>
<dbReference type="EMBL" id="CP138858">
    <property type="protein sequence ID" value="WPJ97983.1"/>
    <property type="molecule type" value="Genomic_DNA"/>
</dbReference>
<evidence type="ECO:0000313" key="5">
    <source>
        <dbReference type="Proteomes" id="UP001324993"/>
    </source>
</evidence>
<dbReference type="Pfam" id="PF13472">
    <property type="entry name" value="Lipase_GDSL_2"/>
    <property type="match status" value="1"/>
</dbReference>
<keyword evidence="5" id="KW-1185">Reference proteome</keyword>
<dbReference type="InterPro" id="IPR013830">
    <property type="entry name" value="SGNH_hydro"/>
</dbReference>
<reference evidence="4 5" key="1">
    <citation type="submission" date="2023-11" db="EMBL/GenBank/DDBJ databases">
        <title>Coraliomargarita sp. nov., isolated from marine algae.</title>
        <authorList>
            <person name="Lee J.K."/>
            <person name="Baek J.H."/>
            <person name="Kim J.M."/>
            <person name="Choi D.G."/>
            <person name="Jeon C.O."/>
        </authorList>
    </citation>
    <scope>NUCLEOTIDE SEQUENCE [LARGE SCALE GENOMIC DNA]</scope>
    <source>
        <strain evidence="4 5">J2-16</strain>
    </source>
</reference>
<sequence length="665" mass="73656">MKKITSLLCAALACIPLLTMASDPKMNLTQNKTELAAAPLPQSSEAAQKFPGEVQDWHGFEMVVHEDTRIVIPHQEADGKPWVWRARFWGHEPQFDIAMLERGYHVVYCDVSGLYGSPEAVARWNAFYNYLRFEHLFADRAVLEGMSRGGLIVYNWAAANPDKVAAIYADAPVMDFKSWPGINDAILARYGFKDQAEATAYTGNPIDNLAPLAKAGIPILHVVGDADEVVPVAENTAIAEARYHTMGGTFKVIHKPDAGHHPHSLEDPQPIVDFIIQHSQGQGDLAADQIVSDKNFILRSDFQNSRIQFEQQRRGHVAFIGGSITEMNGYRPMLCEMLEARFPETAFTFTDAGISSTCSDTGAFRLEQDVLSHGPLDLLFVEFAVNDDQDAQQDYEDALRGMEGIIAQARRHNPKVDIVMTFFVNENILRKLQRGESTPSIEAHSQVAEHYGVSVNHLAQELADLITAGKMDWKKFGGVHPNEYGNTMCATMIRRALLQQWAKPLSADAQAQPYALPDVIDAKSYIHGRFLPLDALQMDANWTVGVPNWPEENAGAVRSRFKEVPMIYSSQAHAKLTIDFEGTAIGAYMLAGPDAGILRCTVDGEQSQEIDTLHRYSGFNYPMTVMFFNELAPGSHSLEIEILDNRPGPIKAGGTALRVIDFVAN</sequence>
<dbReference type="Gene3D" id="3.40.50.1820">
    <property type="entry name" value="alpha/beta hydrolase"/>
    <property type="match status" value="1"/>
</dbReference>
<keyword evidence="1" id="KW-0732">Signal</keyword>
<organism evidence="4 5">
    <name type="scientific">Coraliomargarita algicola</name>
    <dbReference type="NCBI Taxonomy" id="3092156"/>
    <lineage>
        <taxon>Bacteria</taxon>
        <taxon>Pseudomonadati</taxon>
        <taxon>Verrucomicrobiota</taxon>
        <taxon>Opitutia</taxon>
        <taxon>Puniceicoccales</taxon>
        <taxon>Coraliomargaritaceae</taxon>
        <taxon>Coraliomargarita</taxon>
    </lineage>
</organism>
<keyword evidence="4" id="KW-0378">Hydrolase</keyword>
<evidence type="ECO:0000259" key="2">
    <source>
        <dbReference type="Pfam" id="PF00326"/>
    </source>
</evidence>
<dbReference type="InterPro" id="IPR051532">
    <property type="entry name" value="Ester_Hydrolysis_Enzymes"/>
</dbReference>
<gene>
    <name evidence="4" type="ORF">SH580_09705</name>
</gene>
<feature type="signal peptide" evidence="1">
    <location>
        <begin position="1"/>
        <end position="21"/>
    </location>
</feature>
<dbReference type="Pfam" id="PF00326">
    <property type="entry name" value="Peptidase_S9"/>
    <property type="match status" value="1"/>
</dbReference>
<evidence type="ECO:0000259" key="3">
    <source>
        <dbReference type="Pfam" id="PF13472"/>
    </source>
</evidence>
<accession>A0ABZ0RRM6</accession>
<dbReference type="GO" id="GO:0016787">
    <property type="term" value="F:hydrolase activity"/>
    <property type="evidence" value="ECO:0007669"/>
    <property type="project" value="UniProtKB-KW"/>
</dbReference>
<feature type="domain" description="Peptidase S9 prolyl oligopeptidase catalytic" evidence="2">
    <location>
        <begin position="138"/>
        <end position="275"/>
    </location>
</feature>
<proteinExistence type="predicted"/>
<dbReference type="Proteomes" id="UP001324993">
    <property type="component" value="Chromosome"/>
</dbReference>
<dbReference type="InterPro" id="IPR036514">
    <property type="entry name" value="SGNH_hydro_sf"/>
</dbReference>
<name>A0ABZ0RRM6_9BACT</name>
<protein>
    <submittedName>
        <fullName evidence="4">Alpha/beta fold hydrolase</fullName>
    </submittedName>
</protein>
<dbReference type="SUPFAM" id="SSF53474">
    <property type="entry name" value="alpha/beta-Hydrolases"/>
    <property type="match status" value="1"/>
</dbReference>
<dbReference type="InterPro" id="IPR001375">
    <property type="entry name" value="Peptidase_S9_cat"/>
</dbReference>